<evidence type="ECO:0000313" key="3">
    <source>
        <dbReference type="RefSeq" id="XP_018336760.1"/>
    </source>
</evidence>
<feature type="repeat" description="ANK" evidence="1">
    <location>
        <begin position="120"/>
        <end position="152"/>
    </location>
</feature>
<feature type="repeat" description="ANK" evidence="1">
    <location>
        <begin position="87"/>
        <end position="119"/>
    </location>
</feature>
<dbReference type="InterPro" id="IPR036770">
    <property type="entry name" value="Ankyrin_rpt-contain_sf"/>
</dbReference>
<protein>
    <submittedName>
        <fullName evidence="3">Ankyrin repeat domain-containing protein 54</fullName>
    </submittedName>
</protein>
<keyword evidence="1" id="KW-0040">ANK repeat</keyword>
<evidence type="ECO:0000256" key="1">
    <source>
        <dbReference type="PROSITE-ProRule" id="PRU00023"/>
    </source>
</evidence>
<dbReference type="KEGG" id="apln:108745156"/>
<evidence type="ECO:0000313" key="2">
    <source>
        <dbReference type="Proteomes" id="UP000192223"/>
    </source>
</evidence>
<sequence length="244" mass="28121">MSSHSDSELKEYPYTELTQTRFDFKAKAKRKFSGNSSLKSFKKYYVKKSKSLSINQRRLLTAAQTNNTEMVQKLLELDVDPNTADIQCRSALHWAVSRDYSDVVRLLLDHGADPNQQDIVGNTPLHLAACTSNLRIITTLLNAGANVRSLDMEGRNPLQLAESKLQILRHSWRSGTIEMIQLRTQLQQIIDIMISLWKHKEAVKWGHHRENVDDLELMKHSIKYGEEVDDQMTKLLTELQEFKI</sequence>
<dbReference type="AlphaFoldDB" id="A0A1W4XWF3"/>
<reference evidence="3" key="1">
    <citation type="submission" date="2025-08" db="UniProtKB">
        <authorList>
            <consortium name="RefSeq"/>
        </authorList>
    </citation>
    <scope>IDENTIFICATION</scope>
    <source>
        <tissue evidence="3">Entire body</tissue>
    </source>
</reference>
<name>A0A1W4XWF3_AGRPL</name>
<dbReference type="PANTHER" id="PTHR22677:SF4">
    <property type="entry name" value="USHER SYNDROME TYPE-1G PROTEIN-LIKE PROTEIN"/>
    <property type="match status" value="1"/>
</dbReference>
<organism evidence="2 3">
    <name type="scientific">Agrilus planipennis</name>
    <name type="common">Emerald ash borer</name>
    <name type="synonym">Agrilus marcopoli</name>
    <dbReference type="NCBI Taxonomy" id="224129"/>
    <lineage>
        <taxon>Eukaryota</taxon>
        <taxon>Metazoa</taxon>
        <taxon>Ecdysozoa</taxon>
        <taxon>Arthropoda</taxon>
        <taxon>Hexapoda</taxon>
        <taxon>Insecta</taxon>
        <taxon>Pterygota</taxon>
        <taxon>Neoptera</taxon>
        <taxon>Endopterygota</taxon>
        <taxon>Coleoptera</taxon>
        <taxon>Polyphaga</taxon>
        <taxon>Elateriformia</taxon>
        <taxon>Buprestoidea</taxon>
        <taxon>Buprestidae</taxon>
        <taxon>Agrilinae</taxon>
        <taxon>Agrilus</taxon>
    </lineage>
</organism>
<keyword evidence="2" id="KW-1185">Reference proteome</keyword>
<dbReference type="Gene3D" id="1.25.40.20">
    <property type="entry name" value="Ankyrin repeat-containing domain"/>
    <property type="match status" value="2"/>
</dbReference>
<dbReference type="STRING" id="224129.A0A1W4XWF3"/>
<dbReference type="SUPFAM" id="SSF48403">
    <property type="entry name" value="Ankyrin repeat"/>
    <property type="match status" value="1"/>
</dbReference>
<dbReference type="Pfam" id="PF12796">
    <property type="entry name" value="Ank_2"/>
    <property type="match status" value="1"/>
</dbReference>
<proteinExistence type="predicted"/>
<dbReference type="SMART" id="SM00248">
    <property type="entry name" value="ANK"/>
    <property type="match status" value="3"/>
</dbReference>
<dbReference type="InParanoid" id="A0A1W4XWF3"/>
<dbReference type="InterPro" id="IPR039323">
    <property type="entry name" value="ANKRD_45/46/60"/>
</dbReference>
<dbReference type="Proteomes" id="UP000192223">
    <property type="component" value="Unplaced"/>
</dbReference>
<accession>A0A1W4XWF3</accession>
<dbReference type="PANTHER" id="PTHR22677">
    <property type="entry name" value="ANKYRIN REPEAT DOMAIN-CONTAINING PROTEIN 60"/>
    <property type="match status" value="1"/>
</dbReference>
<dbReference type="OrthoDB" id="496981at2759"/>
<dbReference type="PROSITE" id="PS50088">
    <property type="entry name" value="ANK_REPEAT"/>
    <property type="match status" value="2"/>
</dbReference>
<dbReference type="InterPro" id="IPR002110">
    <property type="entry name" value="Ankyrin_rpt"/>
</dbReference>
<dbReference type="RefSeq" id="XP_018336760.1">
    <property type="nucleotide sequence ID" value="XM_018481258.2"/>
</dbReference>
<dbReference type="PROSITE" id="PS50297">
    <property type="entry name" value="ANK_REP_REGION"/>
    <property type="match status" value="2"/>
</dbReference>
<dbReference type="Pfam" id="PF00023">
    <property type="entry name" value="Ank"/>
    <property type="match status" value="1"/>
</dbReference>
<dbReference type="GeneID" id="108745156"/>
<gene>
    <name evidence="3" type="primary">LOC108745156</name>
</gene>